<evidence type="ECO:0000313" key="4">
    <source>
        <dbReference type="Proteomes" id="UP000018211"/>
    </source>
</evidence>
<dbReference type="Pfam" id="PF01926">
    <property type="entry name" value="MMR_HSR1"/>
    <property type="match status" value="1"/>
</dbReference>
<dbReference type="Gene3D" id="3.40.50.300">
    <property type="entry name" value="P-loop containing nucleotide triphosphate hydrolases"/>
    <property type="match status" value="1"/>
</dbReference>
<gene>
    <name evidence="3" type="ORF">VIBNISOn1_1280018</name>
</gene>
<reference evidence="3 4" key="1">
    <citation type="journal article" date="2013" name="ISME J.">
        <title>Comparative genomics of pathogenic lineages of Vibrio nigripulchritudo identifies virulence-associated traits.</title>
        <authorList>
            <person name="Goudenege D."/>
            <person name="Labreuche Y."/>
            <person name="Krin E."/>
            <person name="Ansquer D."/>
            <person name="Mangenot S."/>
            <person name="Calteau A."/>
            <person name="Medigue C."/>
            <person name="Mazel D."/>
            <person name="Polz M.F."/>
            <person name="Le Roux F."/>
        </authorList>
    </citation>
    <scope>NUCLEOTIDE SEQUENCE [LARGE SCALE GENOMIC DNA]</scope>
    <source>
        <strain evidence="3 4">SOn1</strain>
    </source>
</reference>
<organism evidence="3 4">
    <name type="scientific">Vibrio nigripulchritudo SOn1</name>
    <dbReference type="NCBI Taxonomy" id="1238450"/>
    <lineage>
        <taxon>Bacteria</taxon>
        <taxon>Pseudomonadati</taxon>
        <taxon>Pseudomonadota</taxon>
        <taxon>Gammaproteobacteria</taxon>
        <taxon>Vibrionales</taxon>
        <taxon>Vibrionaceae</taxon>
        <taxon>Vibrio</taxon>
    </lineage>
</organism>
<dbReference type="InterPro" id="IPR006073">
    <property type="entry name" value="GTP-bd"/>
</dbReference>
<proteinExistence type="predicted"/>
<name>A0AAV2VJJ7_9VIBR</name>
<dbReference type="GO" id="GO:0002098">
    <property type="term" value="P:tRNA wobble uridine modification"/>
    <property type="evidence" value="ECO:0007669"/>
    <property type="project" value="TreeGrafter"/>
</dbReference>
<dbReference type="GO" id="GO:0030488">
    <property type="term" value="P:tRNA methylation"/>
    <property type="evidence" value="ECO:0007669"/>
    <property type="project" value="TreeGrafter"/>
</dbReference>
<dbReference type="PANTHER" id="PTHR42714:SF7">
    <property type="entry name" value="G DOMAIN-CONTAINING PROTEIN"/>
    <property type="match status" value="1"/>
</dbReference>
<keyword evidence="1" id="KW-1133">Transmembrane helix</keyword>
<keyword evidence="1" id="KW-0812">Transmembrane</keyword>
<dbReference type="AlphaFoldDB" id="A0AAV2VJJ7"/>
<feature type="transmembrane region" description="Helical" evidence="1">
    <location>
        <begin position="47"/>
        <end position="68"/>
    </location>
</feature>
<dbReference type="EMBL" id="CAOF01000033">
    <property type="protein sequence ID" value="CCO44873.1"/>
    <property type="molecule type" value="Genomic_DNA"/>
</dbReference>
<keyword evidence="1" id="KW-0472">Membrane</keyword>
<sequence length="514" mass="57542">MTRVKQGLKSLNHYAGGLMLVSFIGVILPLLVLSGFGLYAIVQHGYVIHFAIALLISVLMVFVPRWVWSKRSSAEQVIEEGSENFVAASTDWSDRELSIWEEVNQSIETKLSRASDWGVLKAHGFEIATEVAQAFGKKDLDFTVPEGLQLLEEISRRYRQVLNEHVPAVDMIKVSQIKWAYDVNDKYGEQAVKVGKRGLLAWRIFRAANPVAAVANEIRGKVLGTLTEKAAENLQQNAKRALLQEVAKVCIDLYSGRYTIEEQAVHVSRISEDDETRKAKPLEPVRVTIIGQLSSGKSSLVNALTKEINAEVDALPATDDIRVYRCSIDDEEQLNLIDMPGLDGNKKVTDNVLEQVTQSDLVLWVLKANQSSRQLDVDLQTQIEQFYSRKENISLKKPKIVGVLNQVDKLKPASDWTPPYSLDDETNPKVQTIKAAMEFNLSQLSMDAIYPLGMPEERPMFGIEQLETEIQNQCDHAKNVQLNRQRNEAKGAAGLMGQSRRLFKAGGKIVKNMI</sequence>
<comment type="caution">
    <text evidence="3">The sequence shown here is derived from an EMBL/GenBank/DDBJ whole genome shotgun (WGS) entry which is preliminary data.</text>
</comment>
<dbReference type="InterPro" id="IPR027417">
    <property type="entry name" value="P-loop_NTPase"/>
</dbReference>
<evidence type="ECO:0000259" key="2">
    <source>
        <dbReference type="Pfam" id="PF01926"/>
    </source>
</evidence>
<dbReference type="SUPFAM" id="SSF52540">
    <property type="entry name" value="P-loop containing nucleoside triphosphate hydrolases"/>
    <property type="match status" value="1"/>
</dbReference>
<dbReference type="RefSeq" id="WP_022610559.1">
    <property type="nucleotide sequence ID" value="NZ_LK391965.1"/>
</dbReference>
<feature type="transmembrane region" description="Helical" evidence="1">
    <location>
        <begin position="20"/>
        <end position="41"/>
    </location>
</feature>
<dbReference type="GO" id="GO:0005829">
    <property type="term" value="C:cytosol"/>
    <property type="evidence" value="ECO:0007669"/>
    <property type="project" value="TreeGrafter"/>
</dbReference>
<feature type="domain" description="G" evidence="2">
    <location>
        <begin position="286"/>
        <end position="388"/>
    </location>
</feature>
<evidence type="ECO:0000256" key="1">
    <source>
        <dbReference type="SAM" id="Phobius"/>
    </source>
</evidence>
<dbReference type="CDD" id="cd00882">
    <property type="entry name" value="Ras_like_GTPase"/>
    <property type="match status" value="1"/>
</dbReference>
<dbReference type="Proteomes" id="UP000018211">
    <property type="component" value="Unassembled WGS sequence"/>
</dbReference>
<evidence type="ECO:0000313" key="3">
    <source>
        <dbReference type="EMBL" id="CCO44873.1"/>
    </source>
</evidence>
<dbReference type="PANTHER" id="PTHR42714">
    <property type="entry name" value="TRNA MODIFICATION GTPASE GTPBP3"/>
    <property type="match status" value="1"/>
</dbReference>
<protein>
    <submittedName>
        <fullName evidence="3">GTP-binding protein</fullName>
    </submittedName>
</protein>
<accession>A0AAV2VJJ7</accession>
<dbReference type="GO" id="GO:0005525">
    <property type="term" value="F:GTP binding"/>
    <property type="evidence" value="ECO:0007669"/>
    <property type="project" value="InterPro"/>
</dbReference>